<dbReference type="PANTHER" id="PTHR30023">
    <property type="entry name" value="D-ALANYL-D-ALANINE CARBOXYPEPTIDASE"/>
    <property type="match status" value="1"/>
</dbReference>
<evidence type="ECO:0000313" key="3">
    <source>
        <dbReference type="EMBL" id="MBC6467997.1"/>
    </source>
</evidence>
<dbReference type="NCBIfam" id="TIGR00666">
    <property type="entry name" value="PBP4"/>
    <property type="match status" value="1"/>
</dbReference>
<evidence type="ECO:0000313" key="4">
    <source>
        <dbReference type="Proteomes" id="UP000805614"/>
    </source>
</evidence>
<dbReference type="Pfam" id="PF02113">
    <property type="entry name" value="Peptidase_S13"/>
    <property type="match status" value="2"/>
</dbReference>
<keyword evidence="4" id="KW-1185">Reference proteome</keyword>
<evidence type="ECO:0000256" key="1">
    <source>
        <dbReference type="ARBA" id="ARBA00006096"/>
    </source>
</evidence>
<dbReference type="Proteomes" id="UP000805614">
    <property type="component" value="Unassembled WGS sequence"/>
</dbReference>
<comment type="similarity">
    <text evidence="1">Belongs to the peptidase S13 family.</text>
</comment>
<keyword evidence="3" id="KW-0121">Carboxypeptidase</keyword>
<keyword evidence="3" id="KW-0645">Protease</keyword>
<gene>
    <name evidence="3" type="primary">dacB</name>
    <name evidence="3" type="ORF">HKK74_21220</name>
</gene>
<keyword evidence="2 3" id="KW-0378">Hydrolase</keyword>
<accession>A0ABR7LU20</accession>
<name>A0ABR7LU20_9ACTN</name>
<organism evidence="3 4">
    <name type="scientific">Actinomadura alba</name>
    <dbReference type="NCBI Taxonomy" id="406431"/>
    <lineage>
        <taxon>Bacteria</taxon>
        <taxon>Bacillati</taxon>
        <taxon>Actinomycetota</taxon>
        <taxon>Actinomycetes</taxon>
        <taxon>Streptosporangiales</taxon>
        <taxon>Thermomonosporaceae</taxon>
        <taxon>Actinomadura</taxon>
    </lineage>
</organism>
<protein>
    <submittedName>
        <fullName evidence="3">D-alanyl-D-alanine carboxypeptidase/D-alanyl-D-alanine-endopeptidase</fullName>
        <ecNumber evidence="3">3.4.16.4</ecNumber>
    </submittedName>
</protein>
<dbReference type="PRINTS" id="PR00922">
    <property type="entry name" value="DADACBPTASE3"/>
</dbReference>
<dbReference type="EMBL" id="JABVEC010000016">
    <property type="protein sequence ID" value="MBC6467997.1"/>
    <property type="molecule type" value="Genomic_DNA"/>
</dbReference>
<comment type="caution">
    <text evidence="3">The sequence shown here is derived from an EMBL/GenBank/DDBJ whole genome shotgun (WGS) entry which is preliminary data.</text>
</comment>
<sequence>MVTLTLLNLFTVGAGVAVVHLTPRSALEPEPPSVAARAIVRVAGTSVTPPDPAAPMPGSGLATELLGLVAGRAGGINAVVVDVESRRTLFEQRARVAAVPASTTKVITSTAALAALGPDRRLTTKVVKGAGGIVLVGGGDPTLTTRPSPGYPMSASLPDLAKRTATALKAAGTTRVRVGYDASLYQGSRTAVGWKPNYIPDGEVAPVTALMVDEGRTAPGERSRVADPPGAAVQAFVGLLRRNGISATAGGRTQAAPNAAQLAAVQSPPVSALVERLMTDSDNDLAEAMVRHVAIERNRPPTFAGAAQAVQEVLARLGAAEGVRLADGSGLSTSNRITPMALARVISIAASGKRPELRAMITGLPVAGFSGTLAGRYTTVALQGAGMVRAKTGTLANVNTLAGITNDEDGRVLAFAFMAGNTNSEVLDQLASTVASCGCR</sequence>
<dbReference type="SUPFAM" id="SSF56601">
    <property type="entry name" value="beta-lactamase/transpeptidase-like"/>
    <property type="match status" value="1"/>
</dbReference>
<proteinExistence type="inferred from homology"/>
<evidence type="ECO:0000256" key="2">
    <source>
        <dbReference type="ARBA" id="ARBA00022801"/>
    </source>
</evidence>
<reference evidence="3 4" key="1">
    <citation type="submission" date="2020-06" db="EMBL/GenBank/DDBJ databases">
        <title>Actinomadura xiongansis sp. nov., isolated from soil of Baiyangdian.</title>
        <authorList>
            <person name="Zhang X."/>
        </authorList>
    </citation>
    <scope>NUCLEOTIDE SEQUENCE [LARGE SCALE GENOMIC DNA]</scope>
    <source>
        <strain evidence="3 4">HBUM206468</strain>
    </source>
</reference>
<dbReference type="Gene3D" id="3.40.710.10">
    <property type="entry name" value="DD-peptidase/beta-lactamase superfamily"/>
    <property type="match status" value="2"/>
</dbReference>
<dbReference type="GO" id="GO:0009002">
    <property type="term" value="F:serine-type D-Ala-D-Ala carboxypeptidase activity"/>
    <property type="evidence" value="ECO:0007669"/>
    <property type="project" value="UniProtKB-EC"/>
</dbReference>
<dbReference type="InterPro" id="IPR012338">
    <property type="entry name" value="Beta-lactam/transpept-like"/>
</dbReference>
<dbReference type="InterPro" id="IPR000667">
    <property type="entry name" value="Peptidase_S13"/>
</dbReference>
<dbReference type="EC" id="3.4.16.4" evidence="3"/>
<dbReference type="RefSeq" id="WP_187245002.1">
    <property type="nucleotide sequence ID" value="NZ_BAAAOK010000037.1"/>
</dbReference>
<dbReference type="PANTHER" id="PTHR30023:SF0">
    <property type="entry name" value="PENICILLIN-SENSITIVE CARBOXYPEPTIDASE A"/>
    <property type="match status" value="1"/>
</dbReference>